<accession>A0A8S5NL75</accession>
<protein>
    <submittedName>
        <fullName evidence="1">Distal tail protein</fullName>
    </submittedName>
</protein>
<reference evidence="1" key="1">
    <citation type="journal article" date="2021" name="Proc. Natl. Acad. Sci. U.S.A.">
        <title>A Catalog of Tens of Thousands of Viruses from Human Metagenomes Reveals Hidden Associations with Chronic Diseases.</title>
        <authorList>
            <person name="Tisza M.J."/>
            <person name="Buck C.B."/>
        </authorList>
    </citation>
    <scope>NUCLEOTIDE SEQUENCE</scope>
    <source>
        <strain evidence="1">CtY1p61</strain>
    </source>
</reference>
<name>A0A8S5NL75_9CAUD</name>
<proteinExistence type="predicted"/>
<sequence length="235" mass="26039">MIFWAGKSSDDYRVIVEKYPSVILAARKLDAQAVPGRNGDIIFPQAAFNNYVQSYEVYVSAEQMRLPAAMRSVAAWLCGPRGYQTLADSYDIDTYREAYYAGPLDVDSILNRFGRATIEFNCKPQRFLRAGDTENQLENGQVLNNPTPFAAKPLITVSGTGPGVLTVGSREVEIKSFLEPTVVLDCEAQNAYSPDGANRNGTVSAPEFPELEGEMEIKWTGGITAVKIRPRWWTL</sequence>
<dbReference type="EMBL" id="BK015192">
    <property type="protein sequence ID" value="DAD95441.1"/>
    <property type="molecule type" value="Genomic_DNA"/>
</dbReference>
<evidence type="ECO:0000313" key="1">
    <source>
        <dbReference type="EMBL" id="DAD95441.1"/>
    </source>
</evidence>
<organism evidence="1">
    <name type="scientific">Siphoviridae sp. ctY1p61</name>
    <dbReference type="NCBI Taxonomy" id="2826373"/>
    <lineage>
        <taxon>Viruses</taxon>
        <taxon>Duplodnaviria</taxon>
        <taxon>Heunggongvirae</taxon>
        <taxon>Uroviricota</taxon>
        <taxon>Caudoviricetes</taxon>
    </lineage>
</organism>
<dbReference type="Gene3D" id="2.40.30.200">
    <property type="match status" value="1"/>
</dbReference>